<dbReference type="Proteomes" id="UP000494119">
    <property type="component" value="Unassembled WGS sequence"/>
</dbReference>
<proteinExistence type="predicted"/>
<dbReference type="RefSeq" id="WP_160113470.1">
    <property type="nucleotide sequence ID" value="NZ_CADIKL010000004.1"/>
</dbReference>
<evidence type="ECO:0000313" key="2">
    <source>
        <dbReference type="Proteomes" id="UP000494119"/>
    </source>
</evidence>
<reference evidence="1 2" key="1">
    <citation type="submission" date="2020-04" db="EMBL/GenBank/DDBJ databases">
        <authorList>
            <person name="De Canck E."/>
        </authorList>
    </citation>
    <scope>NUCLEOTIDE SEQUENCE [LARGE SCALE GENOMIC DNA]</scope>
    <source>
        <strain evidence="1 2">LMG 28688</strain>
    </source>
</reference>
<dbReference type="EMBL" id="CADIKL010000004">
    <property type="protein sequence ID" value="CAB3780992.1"/>
    <property type="molecule type" value="Genomic_DNA"/>
</dbReference>
<sequence length="54" mass="5909">MEETGITIHSDLTRRNKFLRENPQLGEIVAVATSLLWQAIAGRASAAWSSGQII</sequence>
<protein>
    <submittedName>
        <fullName evidence="1">Uncharacterized protein</fullName>
    </submittedName>
</protein>
<name>A0A6J5FJB8_9BURK</name>
<accession>A0A6J5FJB8</accession>
<organism evidence="1 2">
    <name type="scientific">Paraburkholderia caffeinitolerans</name>
    <dbReference type="NCBI Taxonomy" id="1723730"/>
    <lineage>
        <taxon>Bacteria</taxon>
        <taxon>Pseudomonadati</taxon>
        <taxon>Pseudomonadota</taxon>
        <taxon>Betaproteobacteria</taxon>
        <taxon>Burkholderiales</taxon>
        <taxon>Burkholderiaceae</taxon>
        <taxon>Paraburkholderia</taxon>
    </lineage>
</organism>
<evidence type="ECO:0000313" key="1">
    <source>
        <dbReference type="EMBL" id="CAB3780992.1"/>
    </source>
</evidence>
<dbReference type="AlphaFoldDB" id="A0A6J5FJB8"/>
<keyword evidence="2" id="KW-1185">Reference proteome</keyword>
<gene>
    <name evidence="1" type="ORF">LMG28688_01159</name>
</gene>